<accession>A0A336KSE6</accession>
<keyword evidence="4" id="KW-0496">Mitochondrion</keyword>
<dbReference type="FunFam" id="3.30.420.80:FF:000005">
    <property type="entry name" value="39S ribosomal protein L18, mitochondrial"/>
    <property type="match status" value="1"/>
</dbReference>
<comment type="similarity">
    <text evidence="2">Belongs to the universal ribosomal protein uL18 family.</text>
</comment>
<evidence type="ECO:0000256" key="3">
    <source>
        <dbReference type="ARBA" id="ARBA00022980"/>
    </source>
</evidence>
<dbReference type="SUPFAM" id="SSF53137">
    <property type="entry name" value="Translational machinery components"/>
    <property type="match status" value="1"/>
</dbReference>
<evidence type="ECO:0000256" key="5">
    <source>
        <dbReference type="ARBA" id="ARBA00023274"/>
    </source>
</evidence>
<evidence type="ECO:0000256" key="6">
    <source>
        <dbReference type="ARBA" id="ARBA00069051"/>
    </source>
</evidence>
<dbReference type="PANTHER" id="PTHR12899:SF3">
    <property type="entry name" value="LARGE RIBOSOMAL SUBUNIT PROTEIN UL18M"/>
    <property type="match status" value="1"/>
</dbReference>
<keyword evidence="5" id="KW-0687">Ribonucleoprotein</keyword>
<evidence type="ECO:0000256" key="7">
    <source>
        <dbReference type="ARBA" id="ARBA00082661"/>
    </source>
</evidence>
<proteinExistence type="inferred from homology"/>
<dbReference type="AlphaFoldDB" id="A0A336KSE6"/>
<evidence type="ECO:0000313" key="8">
    <source>
        <dbReference type="EMBL" id="SSX03870.1"/>
    </source>
</evidence>
<keyword evidence="3" id="KW-0689">Ribosomal protein</keyword>
<evidence type="ECO:0000256" key="2">
    <source>
        <dbReference type="ARBA" id="ARBA00007116"/>
    </source>
</evidence>
<dbReference type="GO" id="GO:0005840">
    <property type="term" value="C:ribosome"/>
    <property type="evidence" value="ECO:0007669"/>
    <property type="project" value="UniProtKB-KW"/>
</dbReference>
<sequence>MQRFPNTRKIVAKLNEIVKKDAFESYLYNRNPKNLEKLNIAYNHAGFYLEKPGKTYYNKLSIETTGKYVTAKVIHRHDGPIIETSTKEWALKRQLCKTSNVSAYINLAKIFSDRCLKSGIYELRCDTNQDNKKIGSFLSMLEENGILLISNFKKFNPHQPNY</sequence>
<dbReference type="Gene3D" id="3.30.420.80">
    <property type="entry name" value="Ribosomal protein S11"/>
    <property type="match status" value="1"/>
</dbReference>
<dbReference type="InterPro" id="IPR036967">
    <property type="entry name" value="Ribosomal_uS11_sf"/>
</dbReference>
<evidence type="ECO:0000256" key="1">
    <source>
        <dbReference type="ARBA" id="ARBA00004173"/>
    </source>
</evidence>
<dbReference type="PANTHER" id="PTHR12899">
    <property type="entry name" value="39S RIBOSOMAL PROTEIN L18, MITOCHONDRIAL"/>
    <property type="match status" value="1"/>
</dbReference>
<evidence type="ECO:0000256" key="4">
    <source>
        <dbReference type="ARBA" id="ARBA00023128"/>
    </source>
</evidence>
<gene>
    <name evidence="8" type="primary">CSON010510</name>
</gene>
<dbReference type="GO" id="GO:1990904">
    <property type="term" value="C:ribonucleoprotein complex"/>
    <property type="evidence" value="ECO:0007669"/>
    <property type="project" value="UniProtKB-KW"/>
</dbReference>
<organism evidence="8">
    <name type="scientific">Culicoides sonorensis</name>
    <name type="common">Biting midge</name>
    <dbReference type="NCBI Taxonomy" id="179676"/>
    <lineage>
        <taxon>Eukaryota</taxon>
        <taxon>Metazoa</taxon>
        <taxon>Ecdysozoa</taxon>
        <taxon>Arthropoda</taxon>
        <taxon>Hexapoda</taxon>
        <taxon>Insecta</taxon>
        <taxon>Pterygota</taxon>
        <taxon>Neoptera</taxon>
        <taxon>Endopterygota</taxon>
        <taxon>Diptera</taxon>
        <taxon>Nematocera</taxon>
        <taxon>Chironomoidea</taxon>
        <taxon>Ceratopogonidae</taxon>
        <taxon>Ceratopogoninae</taxon>
        <taxon>Culicoides</taxon>
        <taxon>Monoculicoides</taxon>
    </lineage>
</organism>
<dbReference type="GO" id="GO:0005743">
    <property type="term" value="C:mitochondrial inner membrane"/>
    <property type="evidence" value="ECO:0007669"/>
    <property type="project" value="UniProtKB-ARBA"/>
</dbReference>
<reference evidence="8" key="1">
    <citation type="submission" date="2018-04" db="EMBL/GenBank/DDBJ databases">
        <authorList>
            <person name="Go L.Y."/>
            <person name="Mitchell J.A."/>
        </authorList>
    </citation>
    <scope>NUCLEOTIDE SEQUENCE</scope>
    <source>
        <tissue evidence="8">Whole organism</tissue>
    </source>
</reference>
<dbReference type="EMBL" id="UFQS01000429">
    <property type="protein sequence ID" value="SSX03870.1"/>
    <property type="molecule type" value="Genomic_DNA"/>
</dbReference>
<dbReference type="EMBL" id="UFQT01000429">
    <property type="protein sequence ID" value="SSX24235.1"/>
    <property type="molecule type" value="Genomic_DNA"/>
</dbReference>
<dbReference type="GO" id="GO:0006412">
    <property type="term" value="P:translation"/>
    <property type="evidence" value="ECO:0007669"/>
    <property type="project" value="InterPro"/>
</dbReference>
<evidence type="ECO:0000313" key="9">
    <source>
        <dbReference type="EMBL" id="SSX24235.1"/>
    </source>
</evidence>
<dbReference type="InterPro" id="IPR005484">
    <property type="entry name" value="Ribosomal_uL18_bac/plant/anim"/>
</dbReference>
<dbReference type="VEuPathDB" id="VectorBase:CSON010510"/>
<dbReference type="GO" id="GO:0003735">
    <property type="term" value="F:structural constituent of ribosome"/>
    <property type="evidence" value="ECO:0007669"/>
    <property type="project" value="InterPro"/>
</dbReference>
<protein>
    <recommendedName>
        <fullName evidence="6">Large ribosomal subunit protein uL18m</fullName>
    </recommendedName>
    <alternativeName>
        <fullName evidence="7">39S ribosomal protein L18, mitochondrial</fullName>
    </alternativeName>
</protein>
<name>A0A336KSE6_CULSO</name>
<comment type="subcellular location">
    <subcellularLocation>
        <location evidence="1">Mitochondrion</location>
    </subcellularLocation>
</comment>
<dbReference type="GO" id="GO:0008097">
    <property type="term" value="F:5S rRNA binding"/>
    <property type="evidence" value="ECO:0007669"/>
    <property type="project" value="TreeGrafter"/>
</dbReference>
<reference evidence="9" key="2">
    <citation type="submission" date="2018-07" db="EMBL/GenBank/DDBJ databases">
        <authorList>
            <person name="Quirk P.G."/>
            <person name="Krulwich T.A."/>
        </authorList>
    </citation>
    <scope>NUCLEOTIDE SEQUENCE</scope>
</reference>